<organism evidence="1 2">
    <name type="scientific">Parageobacillus thermantarcticus</name>
    <dbReference type="NCBI Taxonomy" id="186116"/>
    <lineage>
        <taxon>Bacteria</taxon>
        <taxon>Bacillati</taxon>
        <taxon>Bacillota</taxon>
        <taxon>Bacilli</taxon>
        <taxon>Bacillales</taxon>
        <taxon>Anoxybacillaceae</taxon>
        <taxon>Parageobacillus</taxon>
    </lineage>
</organism>
<evidence type="ECO:0000313" key="2">
    <source>
        <dbReference type="Proteomes" id="UP000198650"/>
    </source>
</evidence>
<accession>A0A1I0THG1</accession>
<sequence length="59" mass="6892">MRRLLNINEINKEPTLRELLAKRKRGKLFCCTWTLKAEQLPEMACICLADGHFGAVFHY</sequence>
<name>A0A1I0THG1_9BACL</name>
<dbReference type="EMBL" id="FOJS01000025">
    <property type="protein sequence ID" value="SFA50416.1"/>
    <property type="molecule type" value="Genomic_DNA"/>
</dbReference>
<dbReference type="AlphaFoldDB" id="A0A1I0THG1"/>
<proteinExistence type="predicted"/>
<gene>
    <name evidence="1" type="ORF">SAMN05192569_102542</name>
</gene>
<keyword evidence="2" id="KW-1185">Reference proteome</keyword>
<evidence type="ECO:0000313" key="1">
    <source>
        <dbReference type="EMBL" id="SFA50416.1"/>
    </source>
</evidence>
<protein>
    <submittedName>
        <fullName evidence="1">Uncharacterized protein</fullName>
    </submittedName>
</protein>
<reference evidence="2" key="1">
    <citation type="submission" date="2016-10" db="EMBL/GenBank/DDBJ databases">
        <authorList>
            <person name="Varghese N."/>
            <person name="Submissions S."/>
        </authorList>
    </citation>
    <scope>NUCLEOTIDE SEQUENCE [LARGE SCALE GENOMIC DNA]</scope>
    <source>
        <strain evidence="2">M1</strain>
    </source>
</reference>
<dbReference type="Proteomes" id="UP000198650">
    <property type="component" value="Unassembled WGS sequence"/>
</dbReference>